<name>A0A8S5RZE3_9CAUD</name>
<evidence type="ECO:0000313" key="1">
    <source>
        <dbReference type="EMBL" id="DAF44109.1"/>
    </source>
</evidence>
<reference evidence="1" key="1">
    <citation type="journal article" date="2021" name="Proc. Natl. Acad. Sci. U.S.A.">
        <title>A Catalog of Tens of Thousands of Viruses from Human Metagenomes Reveals Hidden Associations with Chronic Diseases.</title>
        <authorList>
            <person name="Tisza M.J."/>
            <person name="Buck C.B."/>
        </authorList>
    </citation>
    <scope>NUCLEOTIDE SEQUENCE</scope>
    <source>
        <strain evidence="1">CtNQV2</strain>
    </source>
</reference>
<dbReference type="EMBL" id="BK032510">
    <property type="protein sequence ID" value="DAF44109.1"/>
    <property type="molecule type" value="Genomic_DNA"/>
</dbReference>
<evidence type="ECO:0008006" key="2">
    <source>
        <dbReference type="Google" id="ProtNLM"/>
    </source>
</evidence>
<accession>A0A8S5RZE3</accession>
<sequence>MKNRKDFIKEYIKNNLNSTNVEEAMNATFDFCNDFIEAKDELPSEENGFFNKPVIMALENIENPNKHIAKIGRYYKDHFYNTDKEVFLWRSGLYVYGLNDDEEYKVVAWRPINFK</sequence>
<proteinExistence type="predicted"/>
<organism evidence="1">
    <name type="scientific">Myoviridae sp. ctNQV2</name>
    <dbReference type="NCBI Taxonomy" id="2827683"/>
    <lineage>
        <taxon>Viruses</taxon>
        <taxon>Duplodnaviria</taxon>
        <taxon>Heunggongvirae</taxon>
        <taxon>Uroviricota</taxon>
        <taxon>Caudoviricetes</taxon>
    </lineage>
</organism>
<protein>
    <recommendedName>
        <fullName evidence="2">DUF551 domain-containing protein</fullName>
    </recommendedName>
</protein>